<dbReference type="InterPro" id="IPR029510">
    <property type="entry name" value="Ald_DH_CS_GLU"/>
</dbReference>
<dbReference type="AlphaFoldDB" id="B3RW19"/>
<dbReference type="PANTHER" id="PTHR11699">
    <property type="entry name" value="ALDEHYDE DEHYDROGENASE-RELATED"/>
    <property type="match status" value="1"/>
</dbReference>
<dbReference type="CDD" id="cd07111">
    <property type="entry name" value="ALDH_F16"/>
    <property type="match status" value="1"/>
</dbReference>
<dbReference type="FunCoup" id="B3RW19">
    <property type="interactions" value="225"/>
</dbReference>
<dbReference type="Proteomes" id="UP000009022">
    <property type="component" value="Unassembled WGS sequence"/>
</dbReference>
<dbReference type="Gene3D" id="3.40.309.10">
    <property type="entry name" value="Aldehyde Dehydrogenase, Chain A, domain 2"/>
    <property type="match status" value="1"/>
</dbReference>
<dbReference type="FunFam" id="3.40.605.10:FF:000007">
    <property type="entry name" value="NAD/NADP-dependent betaine aldehyde dehydrogenase"/>
    <property type="match status" value="1"/>
</dbReference>
<dbReference type="RefSeq" id="XP_002111625.1">
    <property type="nucleotide sequence ID" value="XM_002111589.1"/>
</dbReference>
<dbReference type="CTD" id="6753346"/>
<organism evidence="7 8">
    <name type="scientific">Trichoplax adhaerens</name>
    <name type="common">Trichoplax reptans</name>
    <dbReference type="NCBI Taxonomy" id="10228"/>
    <lineage>
        <taxon>Eukaryota</taxon>
        <taxon>Metazoa</taxon>
        <taxon>Placozoa</taxon>
        <taxon>Uniplacotomia</taxon>
        <taxon>Trichoplacea</taxon>
        <taxon>Trichoplacidae</taxon>
        <taxon>Trichoplax</taxon>
    </lineage>
</organism>
<evidence type="ECO:0000256" key="3">
    <source>
        <dbReference type="PROSITE-ProRule" id="PRU10007"/>
    </source>
</evidence>
<feature type="region of interest" description="Disordered" evidence="5">
    <location>
        <begin position="541"/>
        <end position="562"/>
    </location>
</feature>
<evidence type="ECO:0000256" key="4">
    <source>
        <dbReference type="RuleBase" id="RU003345"/>
    </source>
</evidence>
<feature type="compositionally biased region" description="Polar residues" evidence="5">
    <location>
        <begin position="1"/>
        <end position="12"/>
    </location>
</feature>
<dbReference type="eggNOG" id="KOG2450">
    <property type="taxonomic scope" value="Eukaryota"/>
</dbReference>
<dbReference type="OrthoDB" id="310895at2759"/>
<feature type="compositionally biased region" description="Basic and acidic residues" evidence="5">
    <location>
        <begin position="15"/>
        <end position="27"/>
    </location>
</feature>
<dbReference type="KEGG" id="tad:TRIADDRAFT_23891"/>
<dbReference type="InterPro" id="IPR016161">
    <property type="entry name" value="Ald_DH/histidinol_DH"/>
</dbReference>
<evidence type="ECO:0000313" key="8">
    <source>
        <dbReference type="Proteomes" id="UP000009022"/>
    </source>
</evidence>
<dbReference type="InterPro" id="IPR016160">
    <property type="entry name" value="Ald_DH_CS_CYS"/>
</dbReference>
<reference evidence="7 8" key="1">
    <citation type="journal article" date="2008" name="Nature">
        <title>The Trichoplax genome and the nature of placozoans.</title>
        <authorList>
            <person name="Srivastava M."/>
            <person name="Begovic E."/>
            <person name="Chapman J."/>
            <person name="Putnam N.H."/>
            <person name="Hellsten U."/>
            <person name="Kawashima T."/>
            <person name="Kuo A."/>
            <person name="Mitros T."/>
            <person name="Salamov A."/>
            <person name="Carpenter M.L."/>
            <person name="Signorovitch A.Y."/>
            <person name="Moreno M.A."/>
            <person name="Kamm K."/>
            <person name="Grimwood J."/>
            <person name="Schmutz J."/>
            <person name="Shapiro H."/>
            <person name="Grigoriev I.V."/>
            <person name="Buss L.W."/>
            <person name="Schierwater B."/>
            <person name="Dellaporta S.L."/>
            <person name="Rokhsar D.S."/>
        </authorList>
    </citation>
    <scope>NUCLEOTIDE SEQUENCE [LARGE SCALE GENOMIC DNA]</scope>
    <source>
        <strain evidence="7 8">Grell-BS-1999</strain>
    </source>
</reference>
<proteinExistence type="inferred from homology"/>
<feature type="domain" description="Aldehyde dehydrogenase" evidence="6">
    <location>
        <begin position="590"/>
        <end position="816"/>
    </location>
</feature>
<dbReference type="EMBL" id="DS985244">
    <property type="protein sequence ID" value="EDV25592.1"/>
    <property type="molecule type" value="Genomic_DNA"/>
</dbReference>
<dbReference type="PROSITE" id="PS00687">
    <property type="entry name" value="ALDEHYDE_DEHYDR_GLU"/>
    <property type="match status" value="1"/>
</dbReference>
<evidence type="ECO:0000256" key="1">
    <source>
        <dbReference type="ARBA" id="ARBA00009986"/>
    </source>
</evidence>
<evidence type="ECO:0000313" key="7">
    <source>
        <dbReference type="EMBL" id="EDV25592.1"/>
    </source>
</evidence>
<dbReference type="InterPro" id="IPR015590">
    <property type="entry name" value="Aldehyde_DH_dom"/>
</dbReference>
<keyword evidence="2 4" id="KW-0560">Oxidoreductase</keyword>
<accession>B3RW19</accession>
<sequence length="852" mass="93287">MASTAASVVQTVTSKTEENNTTKESLKPSKPTVSQIFKTLEYGPAPESPDVAYAWLDDHHRSFGHFIDGKWLNPEDRKRYDSRCPATGEKLASTVQGNQEDVEVAVSAARKAFVKWSALPAHVRARHLYSVARHVQKHMRLFAVIESLDNGKPIRETRDCDIPIVIRHIYHHAGWAQLADTEMRGWKPVGVVGAITPWNFPLMLLIWKVCPALAMGNTVVLKPATYTRLSALLLAEVCAEAGLPPGVFNVVTGNGAFGHNLATHPDVDKVGFTGSTEVGRILRQATAGSGKKISLELGGKSPFVVFDSADLDSAVEGVVDAIYFNQGQVCSAGSRLIVQESCAELLIKKIKERMTHLRLGDSLDKAIDMGAIVDPSQRKSVDMMVQEAKADGAHVYQACACMPSTGCYYPPTLITNVQTVSKIVQEEVFGPVLVVLTFRTPKEAIALSNNTVFGLGASVWTENLSLALEVALSIRAGSVWVNGHNLFDAAAGFGGMRESGFGRDGGKEGLYEYSVPAWLTRPRPVALKDFDAKAFGKNVAPRPLNPSNSESHVYNNTTKLNGQDVPSIDRTCKMYIGGAQKRPDAPYARAVVNPDNKTIGQVGEGSRKDIRDAVEAAHKAFPGWGKRAAHNRAQIVYFVAENLELRREEVASRMSEMTGKSLEDSKLEVDLSIQRLFYWGAYADKYGGTVQETNLYGATVKVHEPVGVIGIACPDNWPLLGFVSLFAPAVIRGNTIVIVPSEKYPLSAVDLYQVFDTSDLPGGVVNIVTGSRDHLTKYLVDHQDVEAFWYFGSNEGSRYVEHASAVNIKRTWVNYGFERDWADPAQGQGEEFLYHAVECKNIWMPMGEIFAN</sequence>
<gene>
    <name evidence="7" type="ORF">TRIADDRAFT_23891</name>
</gene>
<comment type="similarity">
    <text evidence="1 4">Belongs to the aldehyde dehydrogenase family.</text>
</comment>
<dbReference type="PhylomeDB" id="B3RW19"/>
<name>B3RW19_TRIAD</name>
<dbReference type="HOGENOM" id="CLU_018339_0_0_1"/>
<feature type="region of interest" description="Disordered" evidence="5">
    <location>
        <begin position="1"/>
        <end position="30"/>
    </location>
</feature>
<dbReference type="Gene3D" id="3.40.605.10">
    <property type="entry name" value="Aldehyde Dehydrogenase, Chain A, domain 1"/>
    <property type="match status" value="2"/>
</dbReference>
<dbReference type="InterPro" id="IPR016162">
    <property type="entry name" value="Ald_DH_N"/>
</dbReference>
<evidence type="ECO:0000256" key="2">
    <source>
        <dbReference type="ARBA" id="ARBA00023002"/>
    </source>
</evidence>
<keyword evidence="8" id="KW-1185">Reference proteome</keyword>
<feature type="domain" description="Aldehyde dehydrogenase" evidence="6">
    <location>
        <begin position="71"/>
        <end position="515"/>
    </location>
</feature>
<evidence type="ECO:0000259" key="6">
    <source>
        <dbReference type="Pfam" id="PF00171"/>
    </source>
</evidence>
<dbReference type="Pfam" id="PF00171">
    <property type="entry name" value="Aldedh"/>
    <property type="match status" value="2"/>
</dbReference>
<feature type="compositionally biased region" description="Polar residues" evidence="5">
    <location>
        <begin position="545"/>
        <end position="561"/>
    </location>
</feature>
<feature type="active site" evidence="3">
    <location>
        <position position="296"/>
    </location>
</feature>
<protein>
    <recommendedName>
        <fullName evidence="6">Aldehyde dehydrogenase domain-containing protein</fullName>
    </recommendedName>
</protein>
<dbReference type="FunFam" id="3.40.309.10:FF:000012">
    <property type="entry name" value="Betaine aldehyde dehydrogenase"/>
    <property type="match status" value="1"/>
</dbReference>
<evidence type="ECO:0000256" key="5">
    <source>
        <dbReference type="SAM" id="MobiDB-lite"/>
    </source>
</evidence>
<dbReference type="InterPro" id="IPR016163">
    <property type="entry name" value="Ald_DH_C"/>
</dbReference>
<dbReference type="PROSITE" id="PS00070">
    <property type="entry name" value="ALDEHYDE_DEHYDR_CYS"/>
    <property type="match status" value="1"/>
</dbReference>
<dbReference type="SUPFAM" id="SSF53720">
    <property type="entry name" value="ALDH-like"/>
    <property type="match status" value="2"/>
</dbReference>
<dbReference type="GeneID" id="6753346"/>
<dbReference type="STRING" id="10228.B3RW19"/>
<dbReference type="OMA" id="MDYGPAP"/>
<dbReference type="GO" id="GO:0004029">
    <property type="term" value="F:aldehyde dehydrogenase (NAD+) activity"/>
    <property type="evidence" value="ECO:0000318"/>
    <property type="project" value="GO_Central"/>
</dbReference>
<dbReference type="InParanoid" id="B3RW19"/>